<evidence type="ECO:0000313" key="2">
    <source>
        <dbReference type="EMBL" id="KAA8586784.1"/>
    </source>
</evidence>
<dbReference type="EMBL" id="VOFY01000013">
    <property type="protein sequence ID" value="KAA8586784.1"/>
    <property type="molecule type" value="Genomic_DNA"/>
</dbReference>
<proteinExistence type="predicted"/>
<comment type="caution">
    <text evidence="2">The sequence shown here is derived from an EMBL/GenBank/DDBJ whole genome shotgun (WGS) entry which is preliminary data.</text>
</comment>
<keyword evidence="3" id="KW-1185">Reference proteome</keyword>
<dbReference type="OrthoDB" id="8891833at2759"/>
<dbReference type="Proteomes" id="UP000327493">
    <property type="component" value="Chromosome 13"/>
</dbReference>
<evidence type="ECO:0000256" key="1">
    <source>
        <dbReference type="SAM" id="MobiDB-lite"/>
    </source>
</evidence>
<evidence type="ECO:0000313" key="3">
    <source>
        <dbReference type="Proteomes" id="UP000327493"/>
    </source>
</evidence>
<gene>
    <name evidence="2" type="ORF">FQN60_000620</name>
</gene>
<feature type="compositionally biased region" description="Basic and acidic residues" evidence="1">
    <location>
        <begin position="138"/>
        <end position="163"/>
    </location>
</feature>
<reference evidence="2 3" key="1">
    <citation type="submission" date="2019-08" db="EMBL/GenBank/DDBJ databases">
        <title>A chromosome-level genome assembly, high-density linkage maps, and genome scans reveal the genomic architecture of hybrid incompatibilities underlying speciation via character displacement in darters (Percidae: Etheostominae).</title>
        <authorList>
            <person name="Moran R.L."/>
            <person name="Catchen J.M."/>
            <person name="Fuller R.C."/>
        </authorList>
    </citation>
    <scope>NUCLEOTIDE SEQUENCE [LARGE SCALE GENOMIC DNA]</scope>
    <source>
        <strain evidence="2">EspeVRDwgs_2016</strain>
        <tissue evidence="2">Muscle</tissue>
    </source>
</reference>
<feature type="region of interest" description="Disordered" evidence="1">
    <location>
        <begin position="127"/>
        <end position="163"/>
    </location>
</feature>
<sequence>MEKSVKLQQIRGIARQKEVAAKLETLQQDCEKKVSQVIREKDDVITSVRKERMGLMEGNLESFAKVRALGTQIRQRQTEGKEKNFNKIQELQKQEWLNREQEWLNKVSKMEEEMKLLIQQYFELQRKHQTKTRPRWQRMKEKAKETEKRLKKERKEVEEREEN</sequence>
<name>A0A5J5D0F0_9PERO</name>
<accession>A0A5J5D0F0</accession>
<organism evidence="2 3">
    <name type="scientific">Etheostoma spectabile</name>
    <name type="common">orangethroat darter</name>
    <dbReference type="NCBI Taxonomy" id="54343"/>
    <lineage>
        <taxon>Eukaryota</taxon>
        <taxon>Metazoa</taxon>
        <taxon>Chordata</taxon>
        <taxon>Craniata</taxon>
        <taxon>Vertebrata</taxon>
        <taxon>Euteleostomi</taxon>
        <taxon>Actinopterygii</taxon>
        <taxon>Neopterygii</taxon>
        <taxon>Teleostei</taxon>
        <taxon>Neoteleostei</taxon>
        <taxon>Acanthomorphata</taxon>
        <taxon>Eupercaria</taxon>
        <taxon>Perciformes</taxon>
        <taxon>Percoidei</taxon>
        <taxon>Percidae</taxon>
        <taxon>Etheostomatinae</taxon>
        <taxon>Etheostoma</taxon>
    </lineage>
</organism>
<protein>
    <submittedName>
        <fullName evidence="2">Uncharacterized protein</fullName>
    </submittedName>
</protein>
<feature type="compositionally biased region" description="Basic residues" evidence="1">
    <location>
        <begin position="127"/>
        <end position="137"/>
    </location>
</feature>
<dbReference type="AlphaFoldDB" id="A0A5J5D0F0"/>